<feature type="region of interest" description="Disordered" evidence="1">
    <location>
        <begin position="18"/>
        <end position="63"/>
    </location>
</feature>
<sequence>MGILSNIFHKIFPSSHPAVAQQKQAPAPAPAAAPAAKPQAAPAAPATATAAQSPAAPAQPAALSEVDVEAILNGKAQQAGQALNWRTSIVDLLKLLDLDSSLQSRKELAQELNYTGDTGDSAKMNVWLHRQVMNKLAANGGKVPADLKD</sequence>
<proteinExistence type="predicted"/>
<dbReference type="Proteomes" id="UP000290637">
    <property type="component" value="Chromosome"/>
</dbReference>
<evidence type="ECO:0000256" key="1">
    <source>
        <dbReference type="SAM" id="MobiDB-lite"/>
    </source>
</evidence>
<reference evidence="3 4" key="1">
    <citation type="submission" date="2019-02" db="EMBL/GenBank/DDBJ databases">
        <title>Draft Genome Sequences of Six Type Strains of the Genus Massilia.</title>
        <authorList>
            <person name="Miess H."/>
            <person name="Frediansyhah A."/>
            <person name="Gross H."/>
        </authorList>
    </citation>
    <scope>NUCLEOTIDE SEQUENCE [LARGE SCALE GENOMIC DNA]</scope>
    <source>
        <strain evidence="3 4">DSM 17473</strain>
    </source>
</reference>
<feature type="domain" description="DUF3597" evidence="2">
    <location>
        <begin position="3"/>
        <end position="144"/>
    </location>
</feature>
<dbReference type="AlphaFoldDB" id="A0A4V0Z3D6"/>
<name>A0A4V0Z3D6_9BURK</name>
<feature type="compositionally biased region" description="Low complexity" evidence="1">
    <location>
        <begin position="18"/>
        <end position="62"/>
    </location>
</feature>
<dbReference type="Pfam" id="PF12200">
    <property type="entry name" value="DUF3597"/>
    <property type="match status" value="1"/>
</dbReference>
<dbReference type="SUPFAM" id="SSF158634">
    <property type="entry name" value="RPA2825-like"/>
    <property type="match status" value="1"/>
</dbReference>
<accession>A0A4V0Z3D6</accession>
<dbReference type="KEGG" id="plue:EWM63_08855"/>
<evidence type="ECO:0000313" key="3">
    <source>
        <dbReference type="EMBL" id="QBE63073.1"/>
    </source>
</evidence>
<dbReference type="OrthoDB" id="5524840at2"/>
<dbReference type="InterPro" id="IPR022016">
    <property type="entry name" value="DUF3597"/>
</dbReference>
<evidence type="ECO:0000313" key="4">
    <source>
        <dbReference type="Proteomes" id="UP000290637"/>
    </source>
</evidence>
<organism evidence="3 4">
    <name type="scientific">Pseudoduganella lutea</name>
    <dbReference type="NCBI Taxonomy" id="321985"/>
    <lineage>
        <taxon>Bacteria</taxon>
        <taxon>Pseudomonadati</taxon>
        <taxon>Pseudomonadota</taxon>
        <taxon>Betaproteobacteria</taxon>
        <taxon>Burkholderiales</taxon>
        <taxon>Oxalobacteraceae</taxon>
        <taxon>Telluria group</taxon>
        <taxon>Pseudoduganella</taxon>
    </lineage>
</organism>
<protein>
    <submittedName>
        <fullName evidence="3">DUF3597 domain-containing protein</fullName>
    </submittedName>
</protein>
<evidence type="ECO:0000259" key="2">
    <source>
        <dbReference type="Pfam" id="PF12200"/>
    </source>
</evidence>
<keyword evidence="4" id="KW-1185">Reference proteome</keyword>
<dbReference type="RefSeq" id="WP_130186204.1">
    <property type="nucleotide sequence ID" value="NZ_CP035913.1"/>
</dbReference>
<gene>
    <name evidence="3" type="ORF">EWM63_08855</name>
</gene>
<dbReference type="EMBL" id="CP035913">
    <property type="protein sequence ID" value="QBE63073.1"/>
    <property type="molecule type" value="Genomic_DNA"/>
</dbReference>